<dbReference type="InterPro" id="IPR002048">
    <property type="entry name" value="EF_hand_dom"/>
</dbReference>
<dbReference type="Gene3D" id="1.10.238.10">
    <property type="entry name" value="EF-hand"/>
    <property type="match status" value="1"/>
</dbReference>
<organism evidence="3 4">
    <name type="scientific">Puccinia sorghi</name>
    <dbReference type="NCBI Taxonomy" id="27349"/>
    <lineage>
        <taxon>Eukaryota</taxon>
        <taxon>Fungi</taxon>
        <taxon>Dikarya</taxon>
        <taxon>Basidiomycota</taxon>
        <taxon>Pucciniomycotina</taxon>
        <taxon>Pucciniomycetes</taxon>
        <taxon>Pucciniales</taxon>
        <taxon>Pucciniaceae</taxon>
        <taxon>Puccinia</taxon>
    </lineage>
</organism>
<keyword evidence="4" id="KW-1185">Reference proteome</keyword>
<dbReference type="Proteomes" id="UP000037035">
    <property type="component" value="Unassembled WGS sequence"/>
</dbReference>
<dbReference type="EMBL" id="LAVV01013405">
    <property type="protein sequence ID" value="KNZ45677.1"/>
    <property type="molecule type" value="Genomic_DNA"/>
</dbReference>
<proteinExistence type="predicted"/>
<dbReference type="PROSITE" id="PS50222">
    <property type="entry name" value="EF_HAND_2"/>
    <property type="match status" value="1"/>
</dbReference>
<comment type="caution">
    <text evidence="3">The sequence shown here is derived from an EMBL/GenBank/DDBJ whole genome shotgun (WGS) entry which is preliminary data.</text>
</comment>
<dbReference type="InterPro" id="IPR011992">
    <property type="entry name" value="EF-hand-dom_pair"/>
</dbReference>
<dbReference type="STRING" id="27349.A0A0L6UBP1"/>
<feature type="domain" description="EF-hand" evidence="2">
    <location>
        <begin position="97"/>
        <end position="119"/>
    </location>
</feature>
<evidence type="ECO:0000313" key="4">
    <source>
        <dbReference type="Proteomes" id="UP000037035"/>
    </source>
</evidence>
<dbReference type="OrthoDB" id="26525at2759"/>
<sequence>MYNHGTPNVGASSAGIVGTTTNNMQKKSRRTVASTNNNTNVGGGGTGVSSANNLNNMPRHQLATNTPLPSSRASRARLGLNPLDDDDQLLPRDLTEEQKLEIKEAFELFDTDKDGAIDC</sequence>
<evidence type="ECO:0000256" key="1">
    <source>
        <dbReference type="SAM" id="MobiDB-lite"/>
    </source>
</evidence>
<name>A0A0L6UBP1_9BASI</name>
<evidence type="ECO:0000313" key="3">
    <source>
        <dbReference type="EMBL" id="KNZ45677.1"/>
    </source>
</evidence>
<feature type="compositionally biased region" description="Polar residues" evidence="1">
    <location>
        <begin position="1"/>
        <end position="11"/>
    </location>
</feature>
<protein>
    <recommendedName>
        <fullName evidence="2">EF-hand domain-containing protein</fullName>
    </recommendedName>
</protein>
<dbReference type="VEuPathDB" id="FungiDB:VP01_791g3"/>
<evidence type="ECO:0000259" key="2">
    <source>
        <dbReference type="PROSITE" id="PS50222"/>
    </source>
</evidence>
<reference evidence="3 4" key="1">
    <citation type="submission" date="2015-08" db="EMBL/GenBank/DDBJ databases">
        <title>Next Generation Sequencing and Analysis of the Genome of Puccinia sorghi L Schw, the Causal Agent of Maize Common Rust.</title>
        <authorList>
            <person name="Rochi L."/>
            <person name="Burguener G."/>
            <person name="Darino M."/>
            <person name="Turjanski A."/>
            <person name="Kreff E."/>
            <person name="Dieguez M.J."/>
            <person name="Sacco F."/>
        </authorList>
    </citation>
    <scope>NUCLEOTIDE SEQUENCE [LARGE SCALE GENOMIC DNA]</scope>
    <source>
        <strain evidence="3 4">RO10H11247</strain>
    </source>
</reference>
<feature type="compositionally biased region" description="Polar residues" evidence="1">
    <location>
        <begin position="54"/>
        <end position="73"/>
    </location>
</feature>
<gene>
    <name evidence="3" type="ORF">VP01_791g3</name>
</gene>
<accession>A0A0L6UBP1</accession>
<dbReference type="AlphaFoldDB" id="A0A0L6UBP1"/>
<feature type="compositionally biased region" description="Low complexity" evidence="1">
    <location>
        <begin position="31"/>
        <end position="40"/>
    </location>
</feature>
<dbReference type="GO" id="GO:0005509">
    <property type="term" value="F:calcium ion binding"/>
    <property type="evidence" value="ECO:0007669"/>
    <property type="project" value="InterPro"/>
</dbReference>
<feature type="region of interest" description="Disordered" evidence="1">
    <location>
        <begin position="1"/>
        <end position="74"/>
    </location>
</feature>
<dbReference type="SUPFAM" id="SSF47473">
    <property type="entry name" value="EF-hand"/>
    <property type="match status" value="1"/>
</dbReference>